<dbReference type="Pfam" id="PF16206">
    <property type="entry name" value="Mon2_C"/>
    <property type="match status" value="1"/>
</dbReference>
<dbReference type="Gramene" id="novel_model_5062_5bd9a17a">
    <property type="protein sequence ID" value="cds.novel_model_5062_5bd9a17a"/>
    <property type="gene ID" value="novel_gene_2636_5bd9a17a"/>
</dbReference>
<feature type="domain" description="Mon2 C-terminal" evidence="1">
    <location>
        <begin position="47"/>
        <end position="225"/>
    </location>
</feature>
<evidence type="ECO:0000313" key="3">
    <source>
        <dbReference type="Proteomes" id="UP000596661"/>
    </source>
</evidence>
<dbReference type="AlphaFoldDB" id="A0A803R4P2"/>
<name>A0A803R4P2_CANSA</name>
<dbReference type="PANTHER" id="PTHR34199:SF4">
    <property type="entry name" value="ARM REPEAT SUPERFAMILY PROTEIN"/>
    <property type="match status" value="1"/>
</dbReference>
<sequence>MTTRRDNPNGALWRLAVEGFNRIVVDDVCKSALDGGLDSSISKPARTRVWKEVADVYEIFFVGYCGRALSSDSLSTAVVKADESLEMTTLDILGDKILKSPIDAPQDILQRLVTTLDRCASRTCSLPVETVELMPLHCSRFSLSCLQKLFFLSSSEKKADTWSSERSEVSKISILLLMIRCEDILKRFPIDENNLGDRPLPAARLDEIMYVLNELAGLVIHTDTASVLPLHPYLKSGLVEKNNRDRRPHLLVLFPSLCELVISRDTRVREAVQVLLRLITKELALEASITNQHIQ</sequence>
<dbReference type="InterPro" id="IPR032817">
    <property type="entry name" value="Mon2_C"/>
</dbReference>
<dbReference type="PANTHER" id="PTHR34199">
    <property type="entry name" value="NUMOD3 MOTIF FAMILY PROTEIN, EXPRESSED"/>
    <property type="match status" value="1"/>
</dbReference>
<dbReference type="EMBL" id="UZAU01000576">
    <property type="status" value="NOT_ANNOTATED_CDS"/>
    <property type="molecule type" value="Genomic_DNA"/>
</dbReference>
<accession>A0A803R4P2</accession>
<organism evidence="2 3">
    <name type="scientific">Cannabis sativa</name>
    <name type="common">Hemp</name>
    <name type="synonym">Marijuana</name>
    <dbReference type="NCBI Taxonomy" id="3483"/>
    <lineage>
        <taxon>Eukaryota</taxon>
        <taxon>Viridiplantae</taxon>
        <taxon>Streptophyta</taxon>
        <taxon>Embryophyta</taxon>
        <taxon>Tracheophyta</taxon>
        <taxon>Spermatophyta</taxon>
        <taxon>Magnoliopsida</taxon>
        <taxon>eudicotyledons</taxon>
        <taxon>Gunneridae</taxon>
        <taxon>Pentapetalae</taxon>
        <taxon>rosids</taxon>
        <taxon>fabids</taxon>
        <taxon>Rosales</taxon>
        <taxon>Cannabaceae</taxon>
        <taxon>Cannabis</taxon>
    </lineage>
</organism>
<proteinExistence type="predicted"/>
<dbReference type="EnsemblPlants" id="novel_model_5062_5bd9a17a">
    <property type="protein sequence ID" value="cds.novel_model_5062_5bd9a17a"/>
    <property type="gene ID" value="novel_gene_2636_5bd9a17a"/>
</dbReference>
<protein>
    <recommendedName>
        <fullName evidence="1">Mon2 C-terminal domain-containing protein</fullName>
    </recommendedName>
</protein>
<dbReference type="Proteomes" id="UP000596661">
    <property type="component" value="Chromosome 6"/>
</dbReference>
<reference evidence="2" key="1">
    <citation type="submission" date="2018-11" db="EMBL/GenBank/DDBJ databases">
        <authorList>
            <person name="Grassa J C."/>
        </authorList>
    </citation>
    <scope>NUCLEOTIDE SEQUENCE [LARGE SCALE GENOMIC DNA]</scope>
</reference>
<evidence type="ECO:0000313" key="2">
    <source>
        <dbReference type="EnsemblPlants" id="cds.novel_model_5062_5bd9a17a"/>
    </source>
</evidence>
<dbReference type="OMA" id="YEAVTQW"/>
<keyword evidence="3" id="KW-1185">Reference proteome</keyword>
<reference evidence="2" key="2">
    <citation type="submission" date="2021-03" db="UniProtKB">
        <authorList>
            <consortium name="EnsemblPlants"/>
        </authorList>
    </citation>
    <scope>IDENTIFICATION</scope>
</reference>
<evidence type="ECO:0000259" key="1">
    <source>
        <dbReference type="Pfam" id="PF16206"/>
    </source>
</evidence>